<dbReference type="GO" id="GO:0016020">
    <property type="term" value="C:membrane"/>
    <property type="evidence" value="ECO:0007669"/>
    <property type="project" value="InterPro"/>
</dbReference>
<evidence type="ECO:0000313" key="4">
    <source>
        <dbReference type="EMBL" id="KAG2219186.1"/>
    </source>
</evidence>
<dbReference type="GO" id="GO:0005739">
    <property type="term" value="C:mitochondrion"/>
    <property type="evidence" value="ECO:0007669"/>
    <property type="project" value="UniProtKB-ARBA"/>
</dbReference>
<comment type="caution">
    <text evidence="4">The sequence shown here is derived from an EMBL/GenBank/DDBJ whole genome shotgun (WGS) entry which is preliminary data.</text>
</comment>
<dbReference type="PANTHER" id="PTHR10422">
    <property type="entry name" value="CYTOCHROME C OXIDASE SUBUNIT 1"/>
    <property type="match status" value="1"/>
</dbReference>
<dbReference type="EMBL" id="JAEPRB010000191">
    <property type="protein sequence ID" value="KAG2219186.1"/>
    <property type="molecule type" value="Genomic_DNA"/>
</dbReference>
<dbReference type="Gene3D" id="1.20.210.10">
    <property type="entry name" value="Cytochrome c oxidase-like, subunit I domain"/>
    <property type="match status" value="1"/>
</dbReference>
<evidence type="ECO:0000256" key="2">
    <source>
        <dbReference type="SAM" id="Phobius"/>
    </source>
</evidence>
<dbReference type="InterPro" id="IPR036927">
    <property type="entry name" value="Cyt_c_oxase-like_su1_sf"/>
</dbReference>
<dbReference type="InterPro" id="IPR000883">
    <property type="entry name" value="Cyt_C_Oxase_1"/>
</dbReference>
<protein>
    <recommendedName>
        <fullName evidence="3">Cytochrome oxidase subunit I profile domain-containing protein</fullName>
    </recommendedName>
</protein>
<dbReference type="PROSITE" id="PS50855">
    <property type="entry name" value="COX1"/>
    <property type="match status" value="1"/>
</dbReference>
<reference evidence="4 5" key="1">
    <citation type="submission" date="2020-12" db="EMBL/GenBank/DDBJ databases">
        <title>Metabolic potential, ecology and presence of endohyphal bacteria is reflected in genomic diversity of Mucoromycotina.</title>
        <authorList>
            <person name="Muszewska A."/>
            <person name="Okrasinska A."/>
            <person name="Steczkiewicz K."/>
            <person name="Drgas O."/>
            <person name="Orlowska M."/>
            <person name="Perlinska-Lenart U."/>
            <person name="Aleksandrzak-Piekarczyk T."/>
            <person name="Szatraj K."/>
            <person name="Zielenkiewicz U."/>
            <person name="Pilsyk S."/>
            <person name="Malc E."/>
            <person name="Mieczkowski P."/>
            <person name="Kruszewska J.S."/>
            <person name="Biernat P."/>
            <person name="Pawlowska J."/>
        </authorList>
    </citation>
    <scope>NUCLEOTIDE SEQUENCE [LARGE SCALE GENOMIC DNA]</scope>
    <source>
        <strain evidence="4 5">CBS 142.35</strain>
    </source>
</reference>
<keyword evidence="5" id="KW-1185">Reference proteome</keyword>
<dbReference type="AlphaFoldDB" id="A0A8H7VDK6"/>
<gene>
    <name evidence="4" type="ORF">INT45_008361</name>
</gene>
<dbReference type="GO" id="GO:0006123">
    <property type="term" value="P:mitochondrial electron transport, cytochrome c to oxygen"/>
    <property type="evidence" value="ECO:0007669"/>
    <property type="project" value="TreeGrafter"/>
</dbReference>
<evidence type="ECO:0000313" key="5">
    <source>
        <dbReference type="Proteomes" id="UP000646827"/>
    </source>
</evidence>
<dbReference type="GO" id="GO:0015990">
    <property type="term" value="P:electron transport coupled proton transport"/>
    <property type="evidence" value="ECO:0007669"/>
    <property type="project" value="TreeGrafter"/>
</dbReference>
<keyword evidence="2" id="KW-1133">Transmembrane helix</keyword>
<name>A0A8H7VDK6_9FUNG</name>
<organism evidence="4 5">
    <name type="scientific">Circinella minor</name>
    <dbReference type="NCBI Taxonomy" id="1195481"/>
    <lineage>
        <taxon>Eukaryota</taxon>
        <taxon>Fungi</taxon>
        <taxon>Fungi incertae sedis</taxon>
        <taxon>Mucoromycota</taxon>
        <taxon>Mucoromycotina</taxon>
        <taxon>Mucoromycetes</taxon>
        <taxon>Mucorales</taxon>
        <taxon>Lichtheimiaceae</taxon>
        <taxon>Circinella</taxon>
    </lineage>
</organism>
<keyword evidence="2" id="KW-0812">Transmembrane</keyword>
<dbReference type="SUPFAM" id="SSF81442">
    <property type="entry name" value="Cytochrome c oxidase subunit I-like"/>
    <property type="match status" value="1"/>
</dbReference>
<sequence>MIGTAFSMLIRLELAGPGAQYLQGDHQLFNVIVTAHAFVMIFSMVMPGLIGGFGLSLLLFINISYKFIISLTAPIDSSPSTDTTETDSSSTGTTNITNIYNHNYPSNSNTSNGPTPAQEAATVFGAVAAGTVAAAKNLPPTAKVQVTTLGLGGAIGLGGLVYVNESINRQNGEELPPQPTTPPADGNFKINSANEDDNNIFDKIINFIYNLIDDLANGLDNLFSQFVANDGDLTMFQI</sequence>
<accession>A0A8H7VDK6</accession>
<dbReference type="OrthoDB" id="2443709at2759"/>
<feature type="region of interest" description="Disordered" evidence="1">
    <location>
        <begin position="77"/>
        <end position="97"/>
    </location>
</feature>
<feature type="domain" description="Cytochrome oxidase subunit I profile" evidence="3">
    <location>
        <begin position="1"/>
        <end position="54"/>
    </location>
</feature>
<dbReference type="PANTHER" id="PTHR10422:SF18">
    <property type="entry name" value="CYTOCHROME C OXIDASE SUBUNIT 1"/>
    <property type="match status" value="1"/>
</dbReference>
<dbReference type="InterPro" id="IPR023616">
    <property type="entry name" value="Cyt_c_oxase-like_su1_dom"/>
</dbReference>
<dbReference type="GO" id="GO:0020037">
    <property type="term" value="F:heme binding"/>
    <property type="evidence" value="ECO:0007669"/>
    <property type="project" value="InterPro"/>
</dbReference>
<evidence type="ECO:0000259" key="3">
    <source>
        <dbReference type="PROSITE" id="PS50855"/>
    </source>
</evidence>
<proteinExistence type="predicted"/>
<dbReference type="GO" id="GO:0004129">
    <property type="term" value="F:cytochrome-c oxidase activity"/>
    <property type="evidence" value="ECO:0007669"/>
    <property type="project" value="InterPro"/>
</dbReference>
<evidence type="ECO:0000256" key="1">
    <source>
        <dbReference type="SAM" id="MobiDB-lite"/>
    </source>
</evidence>
<dbReference type="Proteomes" id="UP000646827">
    <property type="component" value="Unassembled WGS sequence"/>
</dbReference>
<keyword evidence="2" id="KW-0472">Membrane</keyword>
<feature type="transmembrane region" description="Helical" evidence="2">
    <location>
        <begin position="31"/>
        <end position="61"/>
    </location>
</feature>